<gene>
    <name evidence="3" type="ORF">H7C18_06720</name>
</gene>
<dbReference type="Proteomes" id="UP000564644">
    <property type="component" value="Unassembled WGS sequence"/>
</dbReference>
<evidence type="ECO:0000256" key="1">
    <source>
        <dbReference type="SAM" id="MobiDB-lite"/>
    </source>
</evidence>
<dbReference type="Pfam" id="PF13810">
    <property type="entry name" value="DUF4185"/>
    <property type="match status" value="1"/>
</dbReference>
<organism evidence="3 4">
    <name type="scientific">Cohnella zeiphila</name>
    <dbReference type="NCBI Taxonomy" id="2761120"/>
    <lineage>
        <taxon>Bacteria</taxon>
        <taxon>Bacillati</taxon>
        <taxon>Bacillota</taxon>
        <taxon>Bacilli</taxon>
        <taxon>Bacillales</taxon>
        <taxon>Paenibacillaceae</taxon>
        <taxon>Cohnella</taxon>
    </lineage>
</organism>
<evidence type="ECO:0000259" key="2">
    <source>
        <dbReference type="Pfam" id="PF13810"/>
    </source>
</evidence>
<dbReference type="AlphaFoldDB" id="A0A7X0SMP7"/>
<evidence type="ECO:0000313" key="3">
    <source>
        <dbReference type="EMBL" id="MBB6730593.1"/>
    </source>
</evidence>
<dbReference type="InterPro" id="IPR025442">
    <property type="entry name" value="DUF4185"/>
</dbReference>
<keyword evidence="4" id="KW-1185">Reference proteome</keyword>
<dbReference type="EMBL" id="JACJVO010000008">
    <property type="protein sequence ID" value="MBB6730593.1"/>
    <property type="molecule type" value="Genomic_DNA"/>
</dbReference>
<reference evidence="3 4" key="1">
    <citation type="submission" date="2020-08" db="EMBL/GenBank/DDBJ databases">
        <title>Cohnella phylogeny.</title>
        <authorList>
            <person name="Dunlap C."/>
        </authorList>
    </citation>
    <scope>NUCLEOTIDE SEQUENCE [LARGE SCALE GENOMIC DNA]</scope>
    <source>
        <strain evidence="3 4">CBP 2801</strain>
    </source>
</reference>
<name>A0A7X0SMP7_9BACL</name>
<feature type="region of interest" description="Disordered" evidence="1">
    <location>
        <begin position="1"/>
        <end position="22"/>
    </location>
</feature>
<evidence type="ECO:0000313" key="4">
    <source>
        <dbReference type="Proteomes" id="UP000564644"/>
    </source>
</evidence>
<protein>
    <submittedName>
        <fullName evidence="3">DUF4185 domain-containing protein</fullName>
    </submittedName>
</protein>
<feature type="domain" description="DUF4185" evidence="2">
    <location>
        <begin position="304"/>
        <end position="378"/>
    </location>
</feature>
<accession>A0A7X0SMP7</accession>
<comment type="caution">
    <text evidence="3">The sequence shown here is derived from an EMBL/GenBank/DDBJ whole genome shotgun (WGS) entry which is preliminary data.</text>
</comment>
<sequence length="475" mass="51776">MNDPKLQMPLRKGDPLPAQRLRGADGGDWDFYDFGASYPLESVRWEFEPTEDESGRMRIEGSLDGRTWLPWTAEVSGAGAVRSPIRYVRIAGAAEREPAFLAGTGLAAEPADEWTQLFHRREGWSGSDGIYSIPLNGVEAPGRAASSRTLFLFGDTFVGSVDRQTDERVGYAMINNSMALLDGDLPDPARISFRWGERDGKPAGAILPATPLARSHEGTYYWLQDGTSVGGKFHCFPLIVGPNPDGPEGFEFTVHGVAMVSAPMGEDGPELARQEQADTPLYFRSANGHTTYFGAAILPLTEEAGVPNPDGYVYIYGLQQNGGTKLVVARVPAGELERTDRWTFWNGSAWTGRKEECEPVAPETSTELSVTPLSGGWLDGKFALVFQQGGIHGNRVAASIGESPVGPFGPAIPLFYCSEPEAGNGIYTYNAKAHPHLSRPGELLASYNVNTTSWEAHRLHGGIYRPRFIRIRQIV</sequence>
<dbReference type="RefSeq" id="WP_185128264.1">
    <property type="nucleotide sequence ID" value="NZ_JACJVO010000008.1"/>
</dbReference>
<proteinExistence type="predicted"/>